<name>A0A9P8AZ55_9AGAR</name>
<accession>A0A9P8AZ55</accession>
<comment type="caution">
    <text evidence="6">The sequence shown here is derived from an EMBL/GenBank/DDBJ whole genome shotgun (WGS) entry which is preliminary data.</text>
</comment>
<proteinExistence type="predicted"/>
<dbReference type="GO" id="GO:0000978">
    <property type="term" value="F:RNA polymerase II cis-regulatory region sequence-specific DNA binding"/>
    <property type="evidence" value="ECO:0007669"/>
    <property type="project" value="TreeGrafter"/>
</dbReference>
<gene>
    <name evidence="6" type="ORF">BT62DRAFT_835498</name>
</gene>
<dbReference type="CDD" id="cd01389">
    <property type="entry name" value="HMG-box_ROX1-like"/>
    <property type="match status" value="1"/>
</dbReference>
<dbReference type="InterPro" id="IPR009071">
    <property type="entry name" value="HMG_box_dom"/>
</dbReference>
<keyword evidence="2 3" id="KW-0539">Nucleus</keyword>
<dbReference type="InterPro" id="IPR036910">
    <property type="entry name" value="HMG_box_dom_sf"/>
</dbReference>
<dbReference type="AlphaFoldDB" id="A0A9P8AZ55"/>
<evidence type="ECO:0000256" key="1">
    <source>
        <dbReference type="ARBA" id="ARBA00023125"/>
    </source>
</evidence>
<feature type="domain" description="HMG box" evidence="5">
    <location>
        <begin position="1"/>
        <end position="69"/>
    </location>
</feature>
<dbReference type="PANTHER" id="PTHR45789">
    <property type="entry name" value="FI18025P1"/>
    <property type="match status" value="1"/>
</dbReference>
<reference evidence="6" key="1">
    <citation type="submission" date="2020-11" db="EMBL/GenBank/DDBJ databases">
        <title>Adaptations for nitrogen fixation in a non-lichenized fungal sporocarp promotes dispersal by wood-feeding termites.</title>
        <authorList>
            <consortium name="DOE Joint Genome Institute"/>
            <person name="Koch R.A."/>
            <person name="Yoon G."/>
            <person name="Arayal U."/>
            <person name="Lail K."/>
            <person name="Amirebrahimi M."/>
            <person name="Labutti K."/>
            <person name="Lipzen A."/>
            <person name="Riley R."/>
            <person name="Barry K."/>
            <person name="Henrissat B."/>
            <person name="Grigoriev I.V."/>
            <person name="Herr J.R."/>
            <person name="Aime M.C."/>
        </authorList>
    </citation>
    <scope>NUCLEOTIDE SEQUENCE</scope>
    <source>
        <strain evidence="6">MCA 3950</strain>
    </source>
</reference>
<dbReference type="GeneID" id="66104721"/>
<dbReference type="InterPro" id="IPR051356">
    <property type="entry name" value="SOX/SOX-like_TF"/>
</dbReference>
<dbReference type="Gene3D" id="1.10.30.10">
    <property type="entry name" value="High mobility group box domain"/>
    <property type="match status" value="1"/>
</dbReference>
<dbReference type="Proteomes" id="UP000812287">
    <property type="component" value="Unassembled WGS sequence"/>
</dbReference>
<feature type="region of interest" description="Disordered" evidence="4">
    <location>
        <begin position="56"/>
        <end position="82"/>
    </location>
</feature>
<dbReference type="PANTHER" id="PTHR45789:SF2">
    <property type="entry name" value="FI18025P1"/>
    <property type="match status" value="1"/>
</dbReference>
<evidence type="ECO:0000313" key="6">
    <source>
        <dbReference type="EMBL" id="KAG7453185.1"/>
    </source>
</evidence>
<sequence>VPRPPNAFMIFRSHYWRDNKDTIPERDHREISRTCGELWKALSSEEQQIYRDLANDAKKDHRAKYPNYKFTPVSRQKKTRKR</sequence>
<dbReference type="GO" id="GO:0000981">
    <property type="term" value="F:DNA-binding transcription factor activity, RNA polymerase II-specific"/>
    <property type="evidence" value="ECO:0007669"/>
    <property type="project" value="TreeGrafter"/>
</dbReference>
<dbReference type="OrthoDB" id="6247875at2759"/>
<feature type="non-terminal residue" evidence="6">
    <location>
        <position position="82"/>
    </location>
</feature>
<dbReference type="PROSITE" id="PS50118">
    <property type="entry name" value="HMG_BOX_2"/>
    <property type="match status" value="1"/>
</dbReference>
<dbReference type="SUPFAM" id="SSF47095">
    <property type="entry name" value="HMG-box"/>
    <property type="match status" value="1"/>
</dbReference>
<keyword evidence="7" id="KW-1185">Reference proteome</keyword>
<keyword evidence="1 3" id="KW-0238">DNA-binding</keyword>
<evidence type="ECO:0000313" key="7">
    <source>
        <dbReference type="Proteomes" id="UP000812287"/>
    </source>
</evidence>
<evidence type="ECO:0000259" key="5">
    <source>
        <dbReference type="PROSITE" id="PS50118"/>
    </source>
</evidence>
<organism evidence="6 7">
    <name type="scientific">Guyanagaster necrorhizus</name>
    <dbReference type="NCBI Taxonomy" id="856835"/>
    <lineage>
        <taxon>Eukaryota</taxon>
        <taxon>Fungi</taxon>
        <taxon>Dikarya</taxon>
        <taxon>Basidiomycota</taxon>
        <taxon>Agaricomycotina</taxon>
        <taxon>Agaricomycetes</taxon>
        <taxon>Agaricomycetidae</taxon>
        <taxon>Agaricales</taxon>
        <taxon>Marasmiineae</taxon>
        <taxon>Physalacriaceae</taxon>
        <taxon>Guyanagaster</taxon>
    </lineage>
</organism>
<evidence type="ECO:0000256" key="4">
    <source>
        <dbReference type="SAM" id="MobiDB-lite"/>
    </source>
</evidence>
<dbReference type="Pfam" id="PF00505">
    <property type="entry name" value="HMG_box"/>
    <property type="match status" value="1"/>
</dbReference>
<evidence type="ECO:0000256" key="3">
    <source>
        <dbReference type="PROSITE-ProRule" id="PRU00267"/>
    </source>
</evidence>
<protein>
    <submittedName>
        <fullName evidence="6">High mobility group box</fullName>
    </submittedName>
</protein>
<dbReference type="GO" id="GO:0005634">
    <property type="term" value="C:nucleus"/>
    <property type="evidence" value="ECO:0007669"/>
    <property type="project" value="UniProtKB-UniRule"/>
</dbReference>
<dbReference type="RefSeq" id="XP_043046685.1">
    <property type="nucleotide sequence ID" value="XM_043182424.1"/>
</dbReference>
<feature type="non-terminal residue" evidence="6">
    <location>
        <position position="1"/>
    </location>
</feature>
<dbReference type="SMART" id="SM00398">
    <property type="entry name" value="HMG"/>
    <property type="match status" value="1"/>
</dbReference>
<evidence type="ECO:0000256" key="2">
    <source>
        <dbReference type="ARBA" id="ARBA00023242"/>
    </source>
</evidence>
<feature type="DNA-binding region" description="HMG box" evidence="3">
    <location>
        <begin position="1"/>
        <end position="69"/>
    </location>
</feature>
<dbReference type="EMBL" id="MU250523">
    <property type="protein sequence ID" value="KAG7453185.1"/>
    <property type="molecule type" value="Genomic_DNA"/>
</dbReference>